<evidence type="ECO:0000313" key="3">
    <source>
        <dbReference type="Proteomes" id="UP000028725"/>
    </source>
</evidence>
<sequence>MADELLVYEQTIEALFVRALGARLSPECRVRLREAGLDVSQKLKPAYSFDSWMKFIRIAAEELHPGLPLPEATFKLGEAYVDGFRETMLGRAVMSLLRVLGPRRTVLRATQNFRAGNNYTETRVAELAPGRFEVWMNEVGPYPEFTAGIIQAGVRMSGAKELRVEMFDYDGHACTYRITWKEASAGVESNGDLPPRTRRPSGTFRTL</sequence>
<keyword evidence="3" id="KW-1185">Reference proteome</keyword>
<evidence type="ECO:0008006" key="4">
    <source>
        <dbReference type="Google" id="ProtNLM"/>
    </source>
</evidence>
<dbReference type="AlphaFoldDB" id="A0A085WJ30"/>
<comment type="caution">
    <text evidence="2">The sequence shown here is derived from an EMBL/GenBank/DDBJ whole genome shotgun (WGS) entry which is preliminary data.</text>
</comment>
<dbReference type="Pfam" id="PF09536">
    <property type="entry name" value="DUF2378"/>
    <property type="match status" value="1"/>
</dbReference>
<dbReference type="NCBIfam" id="TIGR02265">
    <property type="entry name" value="Mxa_TIGR02265"/>
    <property type="match status" value="1"/>
</dbReference>
<reference evidence="2 3" key="1">
    <citation type="submission" date="2014-04" db="EMBL/GenBank/DDBJ databases">
        <title>Genome assembly of Hyalangium minutum DSM 14724.</title>
        <authorList>
            <person name="Sharma G."/>
            <person name="Subramanian S."/>
        </authorList>
    </citation>
    <scope>NUCLEOTIDE SEQUENCE [LARGE SCALE GENOMIC DNA]</scope>
    <source>
        <strain evidence="2 3">DSM 14724</strain>
    </source>
</reference>
<feature type="region of interest" description="Disordered" evidence="1">
    <location>
        <begin position="186"/>
        <end position="207"/>
    </location>
</feature>
<dbReference type="OrthoDB" id="5505937at2"/>
<organism evidence="2 3">
    <name type="scientific">Hyalangium minutum</name>
    <dbReference type="NCBI Taxonomy" id="394096"/>
    <lineage>
        <taxon>Bacteria</taxon>
        <taxon>Pseudomonadati</taxon>
        <taxon>Myxococcota</taxon>
        <taxon>Myxococcia</taxon>
        <taxon>Myxococcales</taxon>
        <taxon>Cystobacterineae</taxon>
        <taxon>Archangiaceae</taxon>
        <taxon>Hyalangium</taxon>
    </lineage>
</organism>
<evidence type="ECO:0000313" key="2">
    <source>
        <dbReference type="EMBL" id="KFE67693.1"/>
    </source>
</evidence>
<dbReference type="STRING" id="394096.DB31_8176"/>
<dbReference type="EMBL" id="JMCB01000007">
    <property type="protein sequence ID" value="KFE67693.1"/>
    <property type="molecule type" value="Genomic_DNA"/>
</dbReference>
<gene>
    <name evidence="2" type="ORF">DB31_8176</name>
</gene>
<dbReference type="Proteomes" id="UP000028725">
    <property type="component" value="Unassembled WGS sequence"/>
</dbReference>
<dbReference type="InterPro" id="IPR011751">
    <property type="entry name" value="Mxa_paralog_2265"/>
</dbReference>
<proteinExistence type="predicted"/>
<accession>A0A085WJ30</accession>
<evidence type="ECO:0000256" key="1">
    <source>
        <dbReference type="SAM" id="MobiDB-lite"/>
    </source>
</evidence>
<protein>
    <recommendedName>
        <fullName evidence="4">TIGR02265 family protein</fullName>
    </recommendedName>
</protein>
<dbReference type="PATRIC" id="fig|394096.3.peg.4216"/>
<dbReference type="RefSeq" id="WP_044190529.1">
    <property type="nucleotide sequence ID" value="NZ_JMCB01000007.1"/>
</dbReference>
<name>A0A085WJ30_9BACT</name>